<keyword evidence="3" id="KW-0479">Metal-binding</keyword>
<dbReference type="GO" id="GO:0046872">
    <property type="term" value="F:metal ion binding"/>
    <property type="evidence" value="ECO:0007669"/>
    <property type="project" value="UniProtKB-KW"/>
</dbReference>
<accession>A0AAJ1EYH4</accession>
<dbReference type="Proteomes" id="UP001200537">
    <property type="component" value="Unassembled WGS sequence"/>
</dbReference>
<evidence type="ECO:0000256" key="7">
    <source>
        <dbReference type="ARBA" id="ARBA00030236"/>
    </source>
</evidence>
<reference evidence="12" key="1">
    <citation type="submission" date="2022-01" db="EMBL/GenBank/DDBJ databases">
        <title>Collection of gut derived symbiotic bacterial strains cultured from healthy donors.</title>
        <authorList>
            <person name="Lin H."/>
            <person name="Kohout C."/>
            <person name="Waligurski E."/>
            <person name="Pamer E.G."/>
        </authorList>
    </citation>
    <scope>NUCLEOTIDE SEQUENCE</scope>
    <source>
        <strain evidence="12">DFI.7.46</strain>
    </source>
</reference>
<evidence type="ECO:0000313" key="13">
    <source>
        <dbReference type="Proteomes" id="UP001200537"/>
    </source>
</evidence>
<evidence type="ECO:0000256" key="5">
    <source>
        <dbReference type="ARBA" id="ARBA00023444"/>
    </source>
</evidence>
<protein>
    <recommendedName>
        <fullName evidence="1">Coproheme decarboxylase</fullName>
        <ecNumber evidence="10">1.3.98.5</ecNumber>
    </recommendedName>
    <alternativeName>
        <fullName evidence="6">Coproheme III oxidative decarboxylase</fullName>
    </alternativeName>
    <alternativeName>
        <fullName evidence="7">Hydrogen peroxide-dependent heme synthase</fullName>
    </alternativeName>
</protein>
<feature type="compositionally biased region" description="Basic and acidic residues" evidence="11">
    <location>
        <begin position="11"/>
        <end position="20"/>
    </location>
</feature>
<evidence type="ECO:0000256" key="10">
    <source>
        <dbReference type="ARBA" id="ARBA00050019"/>
    </source>
</evidence>
<comment type="cofactor">
    <cofactor evidence="9">
        <name>Fe-coproporphyrin III</name>
        <dbReference type="ChEBI" id="CHEBI:68438"/>
    </cofactor>
</comment>
<evidence type="ECO:0000256" key="8">
    <source>
        <dbReference type="ARBA" id="ARBA00049896"/>
    </source>
</evidence>
<gene>
    <name evidence="12" type="ORF">L0M99_07345</name>
</gene>
<comment type="caution">
    <text evidence="12">The sequence shown here is derived from an EMBL/GenBank/DDBJ whole genome shotgun (WGS) entry which is preliminary data.</text>
</comment>
<dbReference type="SUPFAM" id="SSF54909">
    <property type="entry name" value="Dimeric alpha+beta barrel"/>
    <property type="match status" value="1"/>
</dbReference>
<dbReference type="EC" id="1.3.98.5" evidence="10"/>
<proteinExistence type="predicted"/>
<dbReference type="GO" id="GO:0016491">
    <property type="term" value="F:oxidoreductase activity"/>
    <property type="evidence" value="ECO:0007669"/>
    <property type="project" value="InterPro"/>
</dbReference>
<sequence>MAHPMPNDVSPDPRDHKVDPEEVNARNNFSMHAVFELALPLPAQEAERAAMARELEETIAELGVTVRGWYDVAGYRADADLMFWFLDESNDKLQDAYHAVLNSRLGAHLVPVWSIMSAHMTAEFNKPHLPACFGGWAPRAYAAVYPFVRSLEWYYLPKAKRSAMLAEHGRNGAGYLDVAVSTLATFALNDYEWSVTLESDDINRVMGVLRQQRDCEARLHVRQDTPFYTGKRMELAEWIQRQTTEK</sequence>
<comment type="pathway">
    <text evidence="5">Porphyrin-containing compound metabolism.</text>
</comment>
<dbReference type="InterPro" id="IPR010644">
    <property type="entry name" value="ChdC/CLD"/>
</dbReference>
<evidence type="ECO:0000256" key="3">
    <source>
        <dbReference type="ARBA" id="ARBA00022723"/>
    </source>
</evidence>
<evidence type="ECO:0000256" key="2">
    <source>
        <dbReference type="ARBA" id="ARBA00022617"/>
    </source>
</evidence>
<dbReference type="RefSeq" id="WP_024059957.1">
    <property type="nucleotide sequence ID" value="NZ_CBCTPO010000010.1"/>
</dbReference>
<dbReference type="PANTHER" id="PTHR36843">
    <property type="entry name" value="HEME-DEPENDENT PEROXIDASE YWFI-RELATED"/>
    <property type="match status" value="1"/>
</dbReference>
<dbReference type="EMBL" id="JAKNHJ010000014">
    <property type="protein sequence ID" value="MCG4618306.1"/>
    <property type="molecule type" value="Genomic_DNA"/>
</dbReference>
<dbReference type="PANTHER" id="PTHR36843:SF1">
    <property type="entry name" value="COPROHEME DECARBOXYLASE"/>
    <property type="match status" value="1"/>
</dbReference>
<dbReference type="Pfam" id="PF06778">
    <property type="entry name" value="Chlor_dismutase"/>
    <property type="match status" value="1"/>
</dbReference>
<dbReference type="GO" id="GO:0020037">
    <property type="term" value="F:heme binding"/>
    <property type="evidence" value="ECO:0007669"/>
    <property type="project" value="InterPro"/>
</dbReference>
<evidence type="ECO:0000313" key="12">
    <source>
        <dbReference type="EMBL" id="MCG4618306.1"/>
    </source>
</evidence>
<keyword evidence="2" id="KW-0349">Heme</keyword>
<dbReference type="Gene3D" id="3.30.70.1030">
    <property type="entry name" value="Apc35880, domain 1"/>
    <property type="match status" value="2"/>
</dbReference>
<evidence type="ECO:0000256" key="4">
    <source>
        <dbReference type="ARBA" id="ARBA00023004"/>
    </source>
</evidence>
<evidence type="ECO:0000256" key="6">
    <source>
        <dbReference type="ARBA" id="ARBA00029882"/>
    </source>
</evidence>
<evidence type="ECO:0000256" key="11">
    <source>
        <dbReference type="SAM" id="MobiDB-lite"/>
    </source>
</evidence>
<keyword evidence="4" id="KW-0408">Iron</keyword>
<dbReference type="AlphaFoldDB" id="A0AAJ1EYH4"/>
<organism evidence="12 13">
    <name type="scientific">Varibaculum cambriense</name>
    <dbReference type="NCBI Taxonomy" id="184870"/>
    <lineage>
        <taxon>Bacteria</taxon>
        <taxon>Bacillati</taxon>
        <taxon>Actinomycetota</taxon>
        <taxon>Actinomycetes</taxon>
        <taxon>Actinomycetales</taxon>
        <taxon>Actinomycetaceae</taxon>
        <taxon>Varibaculum</taxon>
    </lineage>
</organism>
<evidence type="ECO:0000256" key="1">
    <source>
        <dbReference type="ARBA" id="ARBA00014413"/>
    </source>
</evidence>
<feature type="region of interest" description="Disordered" evidence="11">
    <location>
        <begin position="1"/>
        <end position="20"/>
    </location>
</feature>
<dbReference type="InterPro" id="IPR011008">
    <property type="entry name" value="Dimeric_a/b-barrel"/>
</dbReference>
<name>A0AAJ1EYH4_9ACTO</name>
<dbReference type="NCBIfam" id="NF042928">
    <property type="entry name" value="HemQ_actino"/>
    <property type="match status" value="1"/>
</dbReference>
<comment type="catalytic activity">
    <reaction evidence="8">
        <text>Fe-coproporphyrin III + 2 H2O2 + 2 H(+) = heme b + 2 CO2 + 4 H2O</text>
        <dbReference type="Rhea" id="RHEA:56516"/>
        <dbReference type="ChEBI" id="CHEBI:15377"/>
        <dbReference type="ChEBI" id="CHEBI:15378"/>
        <dbReference type="ChEBI" id="CHEBI:16240"/>
        <dbReference type="ChEBI" id="CHEBI:16526"/>
        <dbReference type="ChEBI" id="CHEBI:60344"/>
        <dbReference type="ChEBI" id="CHEBI:68438"/>
        <dbReference type="EC" id="1.3.98.5"/>
    </reaction>
    <physiologicalReaction direction="left-to-right" evidence="8">
        <dbReference type="Rhea" id="RHEA:56517"/>
    </physiologicalReaction>
</comment>
<evidence type="ECO:0000256" key="9">
    <source>
        <dbReference type="ARBA" id="ARBA00049935"/>
    </source>
</evidence>